<reference evidence="1 2" key="1">
    <citation type="journal article" date="2015" name="Proc. Natl. Acad. Sci. U.S.A.">
        <title>The resurrection genome of Boea hygrometrica: A blueprint for survival of dehydration.</title>
        <authorList>
            <person name="Xiao L."/>
            <person name="Yang G."/>
            <person name="Zhang L."/>
            <person name="Yang X."/>
            <person name="Zhao S."/>
            <person name="Ji Z."/>
            <person name="Zhou Q."/>
            <person name="Hu M."/>
            <person name="Wang Y."/>
            <person name="Chen M."/>
            <person name="Xu Y."/>
            <person name="Jin H."/>
            <person name="Xiao X."/>
            <person name="Hu G."/>
            <person name="Bao F."/>
            <person name="Hu Y."/>
            <person name="Wan P."/>
            <person name="Li L."/>
            <person name="Deng X."/>
            <person name="Kuang T."/>
            <person name="Xiang C."/>
            <person name="Zhu J.K."/>
            <person name="Oliver M.J."/>
            <person name="He Y."/>
        </authorList>
    </citation>
    <scope>NUCLEOTIDE SEQUENCE [LARGE SCALE GENOMIC DNA]</scope>
    <source>
        <strain evidence="2">cv. XS01</strain>
    </source>
</reference>
<dbReference type="AlphaFoldDB" id="A0A2Z6ZUR8"/>
<protein>
    <submittedName>
        <fullName evidence="1">Uncharacterized protein</fullName>
    </submittedName>
</protein>
<evidence type="ECO:0000313" key="2">
    <source>
        <dbReference type="Proteomes" id="UP000250235"/>
    </source>
</evidence>
<dbReference type="Proteomes" id="UP000250235">
    <property type="component" value="Unassembled WGS sequence"/>
</dbReference>
<organism evidence="1 2">
    <name type="scientific">Dorcoceras hygrometricum</name>
    <dbReference type="NCBI Taxonomy" id="472368"/>
    <lineage>
        <taxon>Eukaryota</taxon>
        <taxon>Viridiplantae</taxon>
        <taxon>Streptophyta</taxon>
        <taxon>Embryophyta</taxon>
        <taxon>Tracheophyta</taxon>
        <taxon>Spermatophyta</taxon>
        <taxon>Magnoliopsida</taxon>
        <taxon>eudicotyledons</taxon>
        <taxon>Gunneridae</taxon>
        <taxon>Pentapetalae</taxon>
        <taxon>asterids</taxon>
        <taxon>lamiids</taxon>
        <taxon>Lamiales</taxon>
        <taxon>Gesneriaceae</taxon>
        <taxon>Didymocarpoideae</taxon>
        <taxon>Trichosporeae</taxon>
        <taxon>Loxocarpinae</taxon>
        <taxon>Dorcoceras</taxon>
    </lineage>
</organism>
<name>A0A2Z6ZUR8_9LAMI</name>
<dbReference type="EMBL" id="KV074561">
    <property type="protein sequence ID" value="KZV06579.1"/>
    <property type="molecule type" value="Genomic_DNA"/>
</dbReference>
<keyword evidence="2" id="KW-1185">Reference proteome</keyword>
<sequence>MKNPGFYLSGVKFHCKASGIPERFRASSLMDDSGESKNKRCLNSRSPEEISTCKVSAIMSDLKKSLGTCTSSMNNTFWDPLTVKVSQFLHQMVIFKEDWACQVEESCIIISGFTSTMYTGSRISSRGNNQPDVEMKEFPDVELKEIPDAEMKKLQTQK</sequence>
<accession>A0A2Z6ZUR8</accession>
<evidence type="ECO:0000313" key="1">
    <source>
        <dbReference type="EMBL" id="KZV06579.1"/>
    </source>
</evidence>
<gene>
    <name evidence="1" type="ORF">F511_45941</name>
</gene>
<proteinExistence type="predicted"/>